<evidence type="ECO:0008006" key="4">
    <source>
        <dbReference type="Google" id="ProtNLM"/>
    </source>
</evidence>
<protein>
    <recommendedName>
        <fullName evidence="4">Transmembrane protein</fullName>
    </recommendedName>
</protein>
<proteinExistence type="predicted"/>
<accession>A0A482IUR6</accession>
<feature type="transmembrane region" description="Helical" evidence="1">
    <location>
        <begin position="21"/>
        <end position="42"/>
    </location>
</feature>
<sequence length="188" mass="20536">MTVAQVRDRLLTIRFALWQTLGAPGLLGIAVLAAAIVVWSMVPGLMADTKALHAQTWQARKVAGIRAAEAAQAKADISAPDKFPELFSTFSGSGEDLTVIFAQARESHLTLGSAQYQFSAESGARFVRYQVTLPVKDQYGAIRRFIASVLNSVPNAALQEIHVERPAVDGNQIEARIRFALIYRTERP</sequence>
<keyword evidence="1" id="KW-1133">Transmembrane helix</keyword>
<dbReference type="OrthoDB" id="9096701at2"/>
<dbReference type="AlphaFoldDB" id="A0A482IUR6"/>
<keyword evidence="1" id="KW-0472">Membrane</keyword>
<name>A0A482IUR6_9BURK</name>
<reference evidence="2 3" key="1">
    <citation type="submission" date="2019-03" db="EMBL/GenBank/DDBJ databases">
        <title>Comparative insights into the high quality Complete genome sequence of highly metal resistant Cupriavidus metallidurans strain BS1 isolated from a gold-copper mine.</title>
        <authorList>
            <person name="Mazhar H.S."/>
            <person name="Rensing C."/>
        </authorList>
    </citation>
    <scope>NUCLEOTIDE SEQUENCE [LARGE SCALE GENOMIC DNA]</scope>
    <source>
        <strain evidence="2 3">BS1</strain>
    </source>
</reference>
<evidence type="ECO:0000313" key="2">
    <source>
        <dbReference type="EMBL" id="QBP12638.1"/>
    </source>
</evidence>
<evidence type="ECO:0000313" key="3">
    <source>
        <dbReference type="Proteomes" id="UP000253772"/>
    </source>
</evidence>
<organism evidence="2 3">
    <name type="scientific">Cupriavidus metallidurans</name>
    <dbReference type="NCBI Taxonomy" id="119219"/>
    <lineage>
        <taxon>Bacteria</taxon>
        <taxon>Pseudomonadati</taxon>
        <taxon>Pseudomonadota</taxon>
        <taxon>Betaproteobacteria</taxon>
        <taxon>Burkholderiales</taxon>
        <taxon>Burkholderiaceae</taxon>
        <taxon>Cupriavidus</taxon>
    </lineage>
</organism>
<dbReference type="RefSeq" id="WP_017512325.1">
    <property type="nucleotide sequence ID" value="NZ_CP037901.1"/>
</dbReference>
<gene>
    <name evidence="2" type="ORF">DDF84_023410</name>
</gene>
<keyword evidence="1" id="KW-0812">Transmembrane</keyword>
<dbReference type="EMBL" id="CP037901">
    <property type="protein sequence ID" value="QBP12638.1"/>
    <property type="molecule type" value="Genomic_DNA"/>
</dbReference>
<dbReference type="Proteomes" id="UP000253772">
    <property type="component" value="Chromosome c2"/>
</dbReference>
<evidence type="ECO:0000256" key="1">
    <source>
        <dbReference type="SAM" id="Phobius"/>
    </source>
</evidence>